<evidence type="ECO:0000313" key="1">
    <source>
        <dbReference type="EMBL" id="XBV44919.1"/>
    </source>
</evidence>
<proteinExistence type="predicted"/>
<organism evidence="1">
    <name type="scientific">Pantoea sp. BJ2</name>
    <dbReference type="NCBI Taxonomy" id="3141322"/>
    <lineage>
        <taxon>Bacteria</taxon>
        <taxon>Pseudomonadati</taxon>
        <taxon>Pseudomonadota</taxon>
        <taxon>Gammaproteobacteria</taxon>
        <taxon>Enterobacterales</taxon>
        <taxon>Erwiniaceae</taxon>
        <taxon>Pantoea</taxon>
    </lineage>
</organism>
<accession>A0AAU7TWE8</accession>
<protein>
    <submittedName>
        <fullName evidence="1">Uncharacterized protein</fullName>
    </submittedName>
</protein>
<dbReference type="AlphaFoldDB" id="A0AAU7TWE8"/>
<gene>
    <name evidence="1" type="ORF">AAF463_00855</name>
</gene>
<dbReference type="RefSeq" id="WP_350261386.1">
    <property type="nucleotide sequence ID" value="NZ_CP158292.1"/>
</dbReference>
<reference evidence="1" key="1">
    <citation type="submission" date="2024-06" db="EMBL/GenBank/DDBJ databases">
        <title>Multiomics insights into the TNT degradation mechanism by Pantoea sp. BJ2 isolated from an ammunition destruction site.</title>
        <authorList>
            <person name="Luo J."/>
        </authorList>
    </citation>
    <scope>NUCLEOTIDE SEQUENCE</scope>
    <source>
        <strain evidence="1">BJ2</strain>
    </source>
</reference>
<dbReference type="EMBL" id="CP158292">
    <property type="protein sequence ID" value="XBV44919.1"/>
    <property type="molecule type" value="Genomic_DNA"/>
</dbReference>
<sequence>MDDEDYGLNTLIDMDGYRFTYESGYWWKIEVRKEAPSKFRPHGIRYNLTFHNNYNTRIFGIDNAHAIKPPKRGFSGKWTVYDHLHKTSVDSGQPYFFVSASQLLEDFLENVDKIIGEKEGES</sequence>
<dbReference type="InterPro" id="IPR045397">
    <property type="entry name" value="TumE-like"/>
</dbReference>
<dbReference type="Pfam" id="PF20126">
    <property type="entry name" value="TumE"/>
    <property type="match status" value="1"/>
</dbReference>
<name>A0AAU7TWE8_9GAMM</name>